<evidence type="ECO:0000256" key="6">
    <source>
        <dbReference type="ARBA" id="ARBA00022781"/>
    </source>
</evidence>
<keyword evidence="9 15" id="KW-0472">Membrane</keyword>
<evidence type="ECO:0000256" key="2">
    <source>
        <dbReference type="ARBA" id="ARBA00022448"/>
    </source>
</evidence>
<protein>
    <recommendedName>
        <fullName evidence="15">ATP synthase subunit b</fullName>
    </recommendedName>
    <alternativeName>
        <fullName evidence="15">ATP synthase F(0) sector subunit b</fullName>
    </alternativeName>
    <alternativeName>
        <fullName evidence="15">ATPase subunit I</fullName>
    </alternativeName>
    <alternativeName>
        <fullName evidence="15">F-type ATPase subunit b</fullName>
        <shortName evidence="15">F-ATPase subunit b</shortName>
    </alternativeName>
</protein>
<evidence type="ECO:0000313" key="19">
    <source>
        <dbReference type="Proteomes" id="UP001156706"/>
    </source>
</evidence>
<keyword evidence="4 15" id="KW-0138">CF(0)</keyword>
<evidence type="ECO:0000256" key="9">
    <source>
        <dbReference type="ARBA" id="ARBA00023136"/>
    </source>
</evidence>
<dbReference type="RefSeq" id="WP_284195281.1">
    <property type="nucleotide sequence ID" value="NZ_BSOG01000001.1"/>
</dbReference>
<sequence length="156" mass="17166">MNINASLFLQALVFAVLVLVTWKFIWPPLMATLDERAKRISDGLTAADRAKHDLELAEKRAAEELRKAKAQASEIIAQAEKRATQIVDEAKDAARVEGDRLIAGAKSEVDQQVHHAKEELRQQVSALAVAGAEKILRKEIDAARHADLLATLKAEL</sequence>
<keyword evidence="10 15" id="KW-0066">ATP synthesis</keyword>
<dbReference type="SUPFAM" id="SSF81573">
    <property type="entry name" value="F1F0 ATP synthase subunit B, membrane domain"/>
    <property type="match status" value="1"/>
</dbReference>
<dbReference type="Pfam" id="PF00430">
    <property type="entry name" value="ATP-synt_B"/>
    <property type="match status" value="1"/>
</dbReference>
<proteinExistence type="inferred from homology"/>
<keyword evidence="7 15" id="KW-1133">Transmembrane helix</keyword>
<evidence type="ECO:0000256" key="17">
    <source>
        <dbReference type="SAM" id="Coils"/>
    </source>
</evidence>
<comment type="function">
    <text evidence="12">Component of the F(0) channel, it forms part of the peripheral stalk, linking F(1) to F(0). The b'-subunit is a diverged and duplicated form of b found in plants and photosynthetic bacteria.</text>
</comment>
<comment type="subunit">
    <text evidence="15">F-type ATPases have 2 components, F(1) - the catalytic core - and F(0) - the membrane proton channel. F(1) has five subunits: alpha(3), beta(3), gamma(1), delta(1), epsilon(1). F(0) has three main subunits: a(1), b(2) and c(10-14). The alpha and beta chains form an alternating ring which encloses part of the gamma chain. F(1) is attached to F(0) by a central stalk formed by the gamma and epsilon chains, while a peripheral stalk is formed by the delta and b chains.</text>
</comment>
<dbReference type="EMBL" id="BSOG01000001">
    <property type="protein sequence ID" value="GLR12144.1"/>
    <property type="molecule type" value="Genomic_DNA"/>
</dbReference>
<keyword evidence="8 15" id="KW-0406">Ion transport</keyword>
<keyword evidence="3 15" id="KW-1003">Cell membrane</keyword>
<evidence type="ECO:0000256" key="8">
    <source>
        <dbReference type="ARBA" id="ARBA00023065"/>
    </source>
</evidence>
<gene>
    <name evidence="15 18" type="primary">atpF</name>
    <name evidence="18" type="ORF">GCM10007907_09340</name>
</gene>
<comment type="subunit">
    <text evidence="13">F-type ATPases have 2 components, F(1) - the catalytic core - and F(0) - the membrane proton channel. F(1) has five subunits: alpha(3), beta(3), gamma(1), delta(1), epsilon(1). F(0) has four main subunits: a(1), b(2) and c(10-14). The alpha and beta chains form an alternating ring which encloses part of the gamma chain. F(1) is attached to F(0) by a central stalk formed by the gamma and epsilon chains, while a peripheral stalk is formed by the delta and b chains.</text>
</comment>
<dbReference type="PANTHER" id="PTHR33445">
    <property type="entry name" value="ATP SYNTHASE SUBUNIT B', CHLOROPLASTIC"/>
    <property type="match status" value="1"/>
</dbReference>
<dbReference type="CDD" id="cd06503">
    <property type="entry name" value="ATP-synt_Fo_b"/>
    <property type="match status" value="1"/>
</dbReference>
<dbReference type="InterPro" id="IPR028987">
    <property type="entry name" value="ATP_synth_B-like_membr_sf"/>
</dbReference>
<comment type="function">
    <text evidence="11 15">F(1)F(0) ATP synthase produces ATP from ADP in the presence of a proton or sodium gradient. F-type ATPases consist of two structural domains, F(1) containing the extramembraneous catalytic core and F(0) containing the membrane proton channel, linked together by a central stalk and a peripheral stalk. During catalysis, ATP synthesis in the catalytic domain of F(1) is coupled via a rotary mechanism of the central stalk subunits to proton translocation.</text>
</comment>
<dbReference type="Proteomes" id="UP001156706">
    <property type="component" value="Unassembled WGS sequence"/>
</dbReference>
<reference evidence="19" key="1">
    <citation type="journal article" date="2019" name="Int. J. Syst. Evol. Microbiol.">
        <title>The Global Catalogue of Microorganisms (GCM) 10K type strain sequencing project: providing services to taxonomists for standard genome sequencing and annotation.</title>
        <authorList>
            <consortium name="The Broad Institute Genomics Platform"/>
            <consortium name="The Broad Institute Genome Sequencing Center for Infectious Disease"/>
            <person name="Wu L."/>
            <person name="Ma J."/>
        </authorList>
    </citation>
    <scope>NUCLEOTIDE SEQUENCE [LARGE SCALE GENOMIC DNA]</scope>
    <source>
        <strain evidence="19">NBRC 110044</strain>
    </source>
</reference>
<keyword evidence="5 15" id="KW-0812">Transmembrane</keyword>
<evidence type="ECO:0000313" key="18">
    <source>
        <dbReference type="EMBL" id="GLR12144.1"/>
    </source>
</evidence>
<accession>A0ABQ5YBH3</accession>
<dbReference type="Gene3D" id="1.20.5.620">
    <property type="entry name" value="F1F0 ATP synthase subunit B, membrane domain"/>
    <property type="match status" value="1"/>
</dbReference>
<keyword evidence="17" id="KW-0175">Coiled coil</keyword>
<keyword evidence="6 15" id="KW-0375">Hydrogen ion transport</keyword>
<organism evidence="18 19">
    <name type="scientific">Chitinimonas prasina</name>
    <dbReference type="NCBI Taxonomy" id="1434937"/>
    <lineage>
        <taxon>Bacteria</taxon>
        <taxon>Pseudomonadati</taxon>
        <taxon>Pseudomonadota</taxon>
        <taxon>Betaproteobacteria</taxon>
        <taxon>Neisseriales</taxon>
        <taxon>Chitinibacteraceae</taxon>
        <taxon>Chitinimonas</taxon>
    </lineage>
</organism>
<keyword evidence="19" id="KW-1185">Reference proteome</keyword>
<evidence type="ECO:0000256" key="11">
    <source>
        <dbReference type="ARBA" id="ARBA00025198"/>
    </source>
</evidence>
<dbReference type="NCBIfam" id="NF004411">
    <property type="entry name" value="PRK05759.1-2"/>
    <property type="match status" value="1"/>
</dbReference>
<comment type="similarity">
    <text evidence="1 15 16">Belongs to the ATPase B chain family.</text>
</comment>
<evidence type="ECO:0000256" key="5">
    <source>
        <dbReference type="ARBA" id="ARBA00022692"/>
    </source>
</evidence>
<feature type="transmembrane region" description="Helical" evidence="15">
    <location>
        <begin position="6"/>
        <end position="26"/>
    </location>
</feature>
<evidence type="ECO:0000256" key="7">
    <source>
        <dbReference type="ARBA" id="ARBA00022989"/>
    </source>
</evidence>
<evidence type="ECO:0000256" key="10">
    <source>
        <dbReference type="ARBA" id="ARBA00023310"/>
    </source>
</evidence>
<evidence type="ECO:0000256" key="13">
    <source>
        <dbReference type="ARBA" id="ARBA00026054"/>
    </source>
</evidence>
<evidence type="ECO:0000256" key="1">
    <source>
        <dbReference type="ARBA" id="ARBA00005513"/>
    </source>
</evidence>
<dbReference type="InterPro" id="IPR002146">
    <property type="entry name" value="ATP_synth_b/b'su_bac/chlpt"/>
</dbReference>
<dbReference type="HAMAP" id="MF_01398">
    <property type="entry name" value="ATP_synth_b_bprime"/>
    <property type="match status" value="1"/>
</dbReference>
<evidence type="ECO:0000256" key="3">
    <source>
        <dbReference type="ARBA" id="ARBA00022475"/>
    </source>
</evidence>
<dbReference type="PANTHER" id="PTHR33445:SF1">
    <property type="entry name" value="ATP SYNTHASE SUBUNIT B"/>
    <property type="match status" value="1"/>
</dbReference>
<evidence type="ECO:0000256" key="15">
    <source>
        <dbReference type="HAMAP-Rule" id="MF_01398"/>
    </source>
</evidence>
<evidence type="ECO:0000256" key="16">
    <source>
        <dbReference type="RuleBase" id="RU003848"/>
    </source>
</evidence>
<name>A0ABQ5YBH3_9NEIS</name>
<dbReference type="InterPro" id="IPR050059">
    <property type="entry name" value="ATP_synthase_B_chain"/>
</dbReference>
<dbReference type="NCBIfam" id="TIGR01144">
    <property type="entry name" value="ATP_synt_b"/>
    <property type="match status" value="1"/>
</dbReference>
<comment type="subcellular location">
    <subcellularLocation>
        <location evidence="15">Cell membrane</location>
        <topology evidence="15">Single-pass membrane protein</topology>
    </subcellularLocation>
    <subcellularLocation>
        <location evidence="14">Endomembrane system</location>
        <topology evidence="14">Single-pass membrane protein</topology>
    </subcellularLocation>
</comment>
<evidence type="ECO:0000256" key="14">
    <source>
        <dbReference type="ARBA" id="ARBA00037847"/>
    </source>
</evidence>
<feature type="coiled-coil region" evidence="17">
    <location>
        <begin position="47"/>
        <end position="89"/>
    </location>
</feature>
<evidence type="ECO:0000256" key="4">
    <source>
        <dbReference type="ARBA" id="ARBA00022547"/>
    </source>
</evidence>
<keyword evidence="2 15" id="KW-0813">Transport</keyword>
<evidence type="ECO:0000256" key="12">
    <source>
        <dbReference type="ARBA" id="ARBA00025614"/>
    </source>
</evidence>
<dbReference type="InterPro" id="IPR005864">
    <property type="entry name" value="ATP_synth_F0_bsu_bac"/>
</dbReference>
<comment type="caution">
    <text evidence="18">The sequence shown here is derived from an EMBL/GenBank/DDBJ whole genome shotgun (WGS) entry which is preliminary data.</text>
</comment>